<sequence>MNIQTKYHGEIKVNEQEIWHFEKGLPGFPDEKQFVLLPLPDNDVFMILQAVQTPYIAFVITNPFLTFKDYEFKIDDSTLEQLQLESEKDVAVYSILTVKDPFVNTTINLQAPLIFNVKNHQAKQMILNDSPYHTKHLLFQHAQEPVKE</sequence>
<reference evidence="5 6" key="1">
    <citation type="submission" date="2020-02" db="EMBL/GenBank/DDBJ databases">
        <authorList>
            <person name="Feng H."/>
        </authorList>
    </citation>
    <scope>NUCLEOTIDE SEQUENCE [LARGE SCALE GENOMIC DNA]</scope>
    <source>
        <strain evidence="5 6">Gsoil 114</strain>
    </source>
</reference>
<evidence type="ECO:0000313" key="6">
    <source>
        <dbReference type="Proteomes" id="UP000476934"/>
    </source>
</evidence>
<dbReference type="PANTHER" id="PTHR39190:SF1">
    <property type="entry name" value="FLAGELLAR ASSEMBLY FACTOR FLIW"/>
    <property type="match status" value="1"/>
</dbReference>
<keyword evidence="4" id="KW-0143">Chaperone</keyword>
<name>A0A6M0P3X3_9BACI</name>
<comment type="function">
    <text evidence="4">Acts as an anti-CsrA protein, binds CsrA and prevents it from repressing translation of its target genes, one of which is flagellin. Binds to flagellin and participates in the assembly of the flagellum.</text>
</comment>
<proteinExistence type="inferred from homology"/>
<comment type="subunit">
    <text evidence="4">Interacts with translational regulator CsrA and flagellin(s).</text>
</comment>
<protein>
    <recommendedName>
        <fullName evidence="4">Flagellar assembly factor FliW</fullName>
    </recommendedName>
</protein>
<dbReference type="NCBIfam" id="NF009793">
    <property type="entry name" value="PRK13285.1-1"/>
    <property type="match status" value="1"/>
</dbReference>
<keyword evidence="6" id="KW-1185">Reference proteome</keyword>
<evidence type="ECO:0000256" key="3">
    <source>
        <dbReference type="ARBA" id="ARBA00022845"/>
    </source>
</evidence>
<keyword evidence="3 4" id="KW-0810">Translation regulation</keyword>
<dbReference type="GO" id="GO:0006417">
    <property type="term" value="P:regulation of translation"/>
    <property type="evidence" value="ECO:0007669"/>
    <property type="project" value="UniProtKB-KW"/>
</dbReference>
<gene>
    <name evidence="4 5" type="primary">fliW</name>
    <name evidence="5" type="ORF">G4D61_04165</name>
</gene>
<comment type="caution">
    <text evidence="5">The sequence shown here is derived from an EMBL/GenBank/DDBJ whole genome shotgun (WGS) entry which is preliminary data.</text>
</comment>
<keyword evidence="5" id="KW-0969">Cilium</keyword>
<comment type="subcellular location">
    <subcellularLocation>
        <location evidence="4">Cytoplasm</location>
    </subcellularLocation>
</comment>
<keyword evidence="5" id="KW-0282">Flagellum</keyword>
<dbReference type="GO" id="GO:0005737">
    <property type="term" value="C:cytoplasm"/>
    <property type="evidence" value="ECO:0007669"/>
    <property type="project" value="UniProtKB-SubCell"/>
</dbReference>
<dbReference type="RefSeq" id="WP_163173301.1">
    <property type="nucleotide sequence ID" value="NZ_JAAIWK010000004.1"/>
</dbReference>
<organism evidence="5 6">
    <name type="scientific">Heyndrickxia ginsengihumi</name>
    <dbReference type="NCBI Taxonomy" id="363870"/>
    <lineage>
        <taxon>Bacteria</taxon>
        <taxon>Bacillati</taxon>
        <taxon>Bacillota</taxon>
        <taxon>Bacilli</taxon>
        <taxon>Bacillales</taxon>
        <taxon>Bacillaceae</taxon>
        <taxon>Heyndrickxia</taxon>
    </lineage>
</organism>
<keyword evidence="1 4" id="KW-0963">Cytoplasm</keyword>
<evidence type="ECO:0000256" key="2">
    <source>
        <dbReference type="ARBA" id="ARBA00022795"/>
    </source>
</evidence>
<reference evidence="5 6" key="2">
    <citation type="submission" date="2020-03" db="EMBL/GenBank/DDBJ databases">
        <title>Bacillus aquiflavi sp. nov., isolated from yellow water of strong flavor Chinese baijiu in Yibin region of China.</title>
        <authorList>
            <person name="Xie J."/>
        </authorList>
    </citation>
    <scope>NUCLEOTIDE SEQUENCE [LARGE SCALE GENOMIC DNA]</scope>
    <source>
        <strain evidence="5 6">Gsoil 114</strain>
    </source>
</reference>
<comment type="similarity">
    <text evidence="4">Belongs to the FliW family.</text>
</comment>
<dbReference type="PANTHER" id="PTHR39190">
    <property type="entry name" value="FLAGELLAR ASSEMBLY FACTOR FLIW"/>
    <property type="match status" value="1"/>
</dbReference>
<dbReference type="EMBL" id="JAAIWK010000004">
    <property type="protein sequence ID" value="NEY19163.1"/>
    <property type="molecule type" value="Genomic_DNA"/>
</dbReference>
<accession>A0A6M0P3X3</accession>
<dbReference type="Proteomes" id="UP000476934">
    <property type="component" value="Unassembled WGS sequence"/>
</dbReference>
<dbReference type="InterPro" id="IPR024046">
    <property type="entry name" value="Flagellar_assmbl_FliW_dom_sf"/>
</dbReference>
<dbReference type="AlphaFoldDB" id="A0A6M0P3X3"/>
<dbReference type="Gene3D" id="2.30.290.10">
    <property type="entry name" value="BH3618-like"/>
    <property type="match status" value="1"/>
</dbReference>
<evidence type="ECO:0000256" key="1">
    <source>
        <dbReference type="ARBA" id="ARBA00022490"/>
    </source>
</evidence>
<dbReference type="SUPFAM" id="SSF141457">
    <property type="entry name" value="BH3618-like"/>
    <property type="match status" value="1"/>
</dbReference>
<dbReference type="GO" id="GO:0044780">
    <property type="term" value="P:bacterial-type flagellum assembly"/>
    <property type="evidence" value="ECO:0007669"/>
    <property type="project" value="UniProtKB-UniRule"/>
</dbReference>
<keyword evidence="2 4" id="KW-1005">Bacterial flagellum biogenesis</keyword>
<evidence type="ECO:0000313" key="5">
    <source>
        <dbReference type="EMBL" id="NEY19163.1"/>
    </source>
</evidence>
<keyword evidence="5" id="KW-0966">Cell projection</keyword>
<evidence type="ECO:0000256" key="4">
    <source>
        <dbReference type="HAMAP-Rule" id="MF_01185"/>
    </source>
</evidence>
<dbReference type="InterPro" id="IPR003775">
    <property type="entry name" value="Flagellar_assembly_factor_FliW"/>
</dbReference>
<dbReference type="HAMAP" id="MF_01185">
    <property type="entry name" value="FliW"/>
    <property type="match status" value="1"/>
</dbReference>
<dbReference type="Pfam" id="PF02623">
    <property type="entry name" value="FliW"/>
    <property type="match status" value="1"/>
</dbReference>